<dbReference type="PANTHER" id="PTHR24220">
    <property type="entry name" value="IMPORT ATP-BINDING PROTEIN"/>
    <property type="match status" value="1"/>
</dbReference>
<dbReference type="GO" id="GO:0016887">
    <property type="term" value="F:ATP hydrolysis activity"/>
    <property type="evidence" value="ECO:0007669"/>
    <property type="project" value="InterPro"/>
</dbReference>
<evidence type="ECO:0000256" key="3">
    <source>
        <dbReference type="ARBA" id="ARBA00022741"/>
    </source>
</evidence>
<dbReference type="InterPro" id="IPR003593">
    <property type="entry name" value="AAA+_ATPase"/>
</dbReference>
<dbReference type="GO" id="GO:0005886">
    <property type="term" value="C:plasma membrane"/>
    <property type="evidence" value="ECO:0007669"/>
    <property type="project" value="TreeGrafter"/>
</dbReference>
<evidence type="ECO:0000256" key="5">
    <source>
        <dbReference type="ARBA" id="ARBA00038388"/>
    </source>
</evidence>
<reference evidence="6 7" key="1">
    <citation type="submission" date="2016-03" db="EMBL/GenBank/DDBJ databases">
        <title>Acetic acid bacteria sequencing.</title>
        <authorList>
            <person name="Brandt J."/>
            <person name="Jakob F."/>
            <person name="Vogel R.F."/>
        </authorList>
    </citation>
    <scope>NUCLEOTIDE SEQUENCE [LARGE SCALE GENOMIC DNA]</scope>
    <source>
        <strain evidence="6 7">NBRC 101099</strain>
    </source>
</reference>
<keyword evidence="4" id="KW-0067">ATP-binding</keyword>
<proteinExistence type="inferred from homology"/>
<keyword evidence="7" id="KW-1185">Reference proteome</keyword>
<gene>
    <name evidence="6" type="ORF">A0U93_12710</name>
</gene>
<dbReference type="PROSITE" id="PS00211">
    <property type="entry name" value="ABC_TRANSPORTER_1"/>
    <property type="match status" value="1"/>
</dbReference>
<keyword evidence="2" id="KW-1003">Cell membrane</keyword>
<dbReference type="AlphaFoldDB" id="A0A1U9KS25"/>
<dbReference type="CDD" id="cd03255">
    <property type="entry name" value="ABC_MJ0796_LolCDE_FtsE"/>
    <property type="match status" value="1"/>
</dbReference>
<dbReference type="SUPFAM" id="SSF52540">
    <property type="entry name" value="P-loop containing nucleoside triphosphate hydrolases"/>
    <property type="match status" value="1"/>
</dbReference>
<dbReference type="Proteomes" id="UP000188604">
    <property type="component" value="Chromosome"/>
</dbReference>
<dbReference type="Gene3D" id="3.40.50.300">
    <property type="entry name" value="P-loop containing nucleotide triphosphate hydrolases"/>
    <property type="match status" value="1"/>
</dbReference>
<dbReference type="PROSITE" id="PS50893">
    <property type="entry name" value="ABC_TRANSPORTER_2"/>
    <property type="match status" value="1"/>
</dbReference>
<name>A0A1U9KS25_9PROT</name>
<dbReference type="InterPro" id="IPR017871">
    <property type="entry name" value="ABC_transporter-like_CS"/>
</dbReference>
<dbReference type="InterPro" id="IPR027417">
    <property type="entry name" value="P-loop_NTPase"/>
</dbReference>
<keyword evidence="2" id="KW-0997">Cell inner membrane</keyword>
<protein>
    <submittedName>
        <fullName evidence="6">Uncharacterized protein</fullName>
    </submittedName>
</protein>
<keyword evidence="2" id="KW-0472">Membrane</keyword>
<dbReference type="InterPro" id="IPR015854">
    <property type="entry name" value="ABC_transpr_LolD-like"/>
</dbReference>
<comment type="similarity">
    <text evidence="5">Belongs to the ABC transporter superfamily. Macrolide exporter (TC 3.A.1.122) family.</text>
</comment>
<keyword evidence="1" id="KW-0813">Transport</keyword>
<evidence type="ECO:0000313" key="7">
    <source>
        <dbReference type="Proteomes" id="UP000188604"/>
    </source>
</evidence>
<dbReference type="STRING" id="320497.A0U93_12710"/>
<organism evidence="6 7">
    <name type="scientific">Neoasaia chiangmaiensis</name>
    <dbReference type="NCBI Taxonomy" id="320497"/>
    <lineage>
        <taxon>Bacteria</taxon>
        <taxon>Pseudomonadati</taxon>
        <taxon>Pseudomonadota</taxon>
        <taxon>Alphaproteobacteria</taxon>
        <taxon>Acetobacterales</taxon>
        <taxon>Acetobacteraceae</taxon>
        <taxon>Neoasaia</taxon>
    </lineage>
</organism>
<evidence type="ECO:0000313" key="6">
    <source>
        <dbReference type="EMBL" id="AQS88641.1"/>
    </source>
</evidence>
<dbReference type="InterPro" id="IPR003439">
    <property type="entry name" value="ABC_transporter-like_ATP-bd"/>
</dbReference>
<sequence>MAVIETPRTSHSQHNDAVIVQDATLKIPRRGTEPLTILDDVSLRVPSGEATGIIGPSGSGKTSLMMLMGGLERPTSGRIVVDGTDIGQLSENDRARFRQARIGIVFQSFHLLPTMTALQNVMVPLELAGIDRAADRAHAALVSVGLDQRATHRPAELSGGEQQRVALARAVVTQPRLILADEPTGNLDPETGAHVMALLFDLRAKLGTTLVLVTHDMNLAARCDRRLTMRAGRLA</sequence>
<dbReference type="OrthoDB" id="9786950at2"/>
<dbReference type="EMBL" id="CP014691">
    <property type="protein sequence ID" value="AQS88641.1"/>
    <property type="molecule type" value="Genomic_DNA"/>
</dbReference>
<dbReference type="GO" id="GO:0098796">
    <property type="term" value="C:membrane protein complex"/>
    <property type="evidence" value="ECO:0007669"/>
    <property type="project" value="UniProtKB-ARBA"/>
</dbReference>
<dbReference type="RefSeq" id="WP_077807681.1">
    <property type="nucleotide sequence ID" value="NZ_BJXS01000001.1"/>
</dbReference>
<dbReference type="Pfam" id="PF00005">
    <property type="entry name" value="ABC_tran"/>
    <property type="match status" value="1"/>
</dbReference>
<evidence type="ECO:0000256" key="4">
    <source>
        <dbReference type="ARBA" id="ARBA00022840"/>
    </source>
</evidence>
<dbReference type="GO" id="GO:0022857">
    <property type="term" value="F:transmembrane transporter activity"/>
    <property type="evidence" value="ECO:0007669"/>
    <property type="project" value="TreeGrafter"/>
</dbReference>
<evidence type="ECO:0000256" key="2">
    <source>
        <dbReference type="ARBA" id="ARBA00022519"/>
    </source>
</evidence>
<dbReference type="FunFam" id="3.40.50.300:FF:000032">
    <property type="entry name" value="Export ABC transporter ATP-binding protein"/>
    <property type="match status" value="1"/>
</dbReference>
<dbReference type="PANTHER" id="PTHR24220:SF689">
    <property type="entry name" value="LIPOPROTEIN-RELEASING SYSTEM ATP-BINDING PROTEIN LOLD"/>
    <property type="match status" value="1"/>
</dbReference>
<dbReference type="KEGG" id="nch:A0U93_12710"/>
<dbReference type="SMART" id="SM00382">
    <property type="entry name" value="AAA"/>
    <property type="match status" value="1"/>
</dbReference>
<evidence type="ECO:0000256" key="1">
    <source>
        <dbReference type="ARBA" id="ARBA00022448"/>
    </source>
</evidence>
<dbReference type="GO" id="GO:0005524">
    <property type="term" value="F:ATP binding"/>
    <property type="evidence" value="ECO:0007669"/>
    <property type="project" value="UniProtKB-KW"/>
</dbReference>
<dbReference type="InterPro" id="IPR017911">
    <property type="entry name" value="MacB-like_ATP-bd"/>
</dbReference>
<keyword evidence="3" id="KW-0547">Nucleotide-binding</keyword>
<accession>A0A1U9KS25</accession>